<gene>
    <name evidence="2" type="ORF">AACH00_09170</name>
</gene>
<evidence type="ECO:0000313" key="2">
    <source>
        <dbReference type="EMBL" id="MEK8046514.1"/>
    </source>
</evidence>
<dbReference type="Proteomes" id="UP001379945">
    <property type="component" value="Unassembled WGS sequence"/>
</dbReference>
<proteinExistence type="predicted"/>
<comment type="caution">
    <text evidence="2">The sequence shown here is derived from an EMBL/GenBank/DDBJ whole genome shotgun (WGS) entry which is preliminary data.</text>
</comment>
<reference evidence="2 3" key="1">
    <citation type="submission" date="2024-04" db="EMBL/GenBank/DDBJ databases">
        <title>Novel species of the genus Ideonella isolated from streams.</title>
        <authorList>
            <person name="Lu H."/>
        </authorList>
    </citation>
    <scope>NUCLEOTIDE SEQUENCE [LARGE SCALE GENOMIC DNA]</scope>
    <source>
        <strain evidence="2 3">LYT19W</strain>
    </source>
</reference>
<dbReference type="GO" id="GO:0003677">
    <property type="term" value="F:DNA binding"/>
    <property type="evidence" value="ECO:0007669"/>
    <property type="project" value="UniProtKB-KW"/>
</dbReference>
<evidence type="ECO:0000313" key="3">
    <source>
        <dbReference type="Proteomes" id="UP001379945"/>
    </source>
</evidence>
<protein>
    <submittedName>
        <fullName evidence="2">DNA-binding domain-containing protein</fullName>
    </submittedName>
</protein>
<keyword evidence="2" id="KW-0238">DNA-binding</keyword>
<feature type="domain" description="Putative DNA-binding" evidence="1">
    <location>
        <begin position="17"/>
        <end position="113"/>
    </location>
</feature>
<dbReference type="Gene3D" id="1.10.150.690">
    <property type="entry name" value="DUF2063"/>
    <property type="match status" value="1"/>
</dbReference>
<dbReference type="Pfam" id="PF09836">
    <property type="entry name" value="DUF2063"/>
    <property type="match status" value="1"/>
</dbReference>
<sequence>MTPPLTDEALRAEALRQQTLLQAIRAEAEPQALVAQITPWPGQRGDAAPDEGLKGYRRNALALAPRALGSVFPVVQQMLGEADFAALARQFWRDAPPVRGDLACWGEALPAWLSQQTEVVEAGPWLASTAELEWLVHQASRAVDASPQPDTLALLASPEAGQALLHLQPGSAVLISPWPLRLIWTAHQWPEGHTERAPAFAALREALQQGHAEPVLVVRDGWRVAVEPLTPPEASFTQSLLQGQALGPALEFAAAESPPLSFEGWLVRAVQSGWLVQVSLGNAPETL</sequence>
<name>A0ABU9C3S1_9BURK</name>
<accession>A0ABU9C3S1</accession>
<organism evidence="2 3">
    <name type="scientific">Ideonella margarita</name>
    <dbReference type="NCBI Taxonomy" id="2984191"/>
    <lineage>
        <taxon>Bacteria</taxon>
        <taxon>Pseudomonadati</taxon>
        <taxon>Pseudomonadota</taxon>
        <taxon>Betaproteobacteria</taxon>
        <taxon>Burkholderiales</taxon>
        <taxon>Sphaerotilaceae</taxon>
        <taxon>Ideonella</taxon>
    </lineage>
</organism>
<dbReference type="InterPro" id="IPR044922">
    <property type="entry name" value="DUF2063_N_sf"/>
</dbReference>
<evidence type="ECO:0000259" key="1">
    <source>
        <dbReference type="Pfam" id="PF09836"/>
    </source>
</evidence>
<dbReference type="RefSeq" id="WP_341398802.1">
    <property type="nucleotide sequence ID" value="NZ_JBBUTI010000005.1"/>
</dbReference>
<dbReference type="InterPro" id="IPR018640">
    <property type="entry name" value="DUF2063"/>
</dbReference>
<keyword evidence="3" id="KW-1185">Reference proteome</keyword>
<dbReference type="EMBL" id="JBBUTI010000005">
    <property type="protein sequence ID" value="MEK8046514.1"/>
    <property type="molecule type" value="Genomic_DNA"/>
</dbReference>